<keyword evidence="5" id="KW-0236">DNA replication inhibitor</keyword>
<dbReference type="EMBL" id="CP093366">
    <property type="protein sequence ID" value="UQS82426.1"/>
    <property type="molecule type" value="Genomic_DNA"/>
</dbReference>
<evidence type="ECO:0000256" key="5">
    <source>
        <dbReference type="ARBA" id="ARBA00022880"/>
    </source>
</evidence>
<name>A0ABY4PA71_9LACO</name>
<accession>A0ABY4PA71</accession>
<evidence type="ECO:0000256" key="6">
    <source>
        <dbReference type="SAM" id="Coils"/>
    </source>
</evidence>
<keyword evidence="1" id="KW-0963">Cytoplasm</keyword>
<dbReference type="InterPro" id="IPR010377">
    <property type="entry name" value="YabA"/>
</dbReference>
<feature type="coiled-coil region" evidence="6">
    <location>
        <begin position="11"/>
        <end position="59"/>
    </location>
</feature>
<sequence>MEQQTDYYAKFAELQHVAQDLTQVLAEMKDNISQVLEENAELKIENEHLRSRLSEMDNKKELELPHARKTLEKLYEDGFHVCTVMYGAHRDGHEECAFCLDVIYGERGSK</sequence>
<dbReference type="RefSeq" id="WP_249514704.1">
    <property type="nucleotide sequence ID" value="NZ_CP093366.1"/>
</dbReference>
<keyword evidence="4" id="KW-0862">Zinc</keyword>
<keyword evidence="6" id="KW-0175">Coiled coil</keyword>
<evidence type="ECO:0000256" key="4">
    <source>
        <dbReference type="ARBA" id="ARBA00022833"/>
    </source>
</evidence>
<evidence type="ECO:0000313" key="8">
    <source>
        <dbReference type="Proteomes" id="UP000831495"/>
    </source>
</evidence>
<dbReference type="Pfam" id="PF06156">
    <property type="entry name" value="YabA"/>
    <property type="match status" value="1"/>
</dbReference>
<organism evidence="7 8">
    <name type="scientific">Bombilactobacillus folatiphilus</name>
    <dbReference type="NCBI Taxonomy" id="2923362"/>
    <lineage>
        <taxon>Bacteria</taxon>
        <taxon>Bacillati</taxon>
        <taxon>Bacillota</taxon>
        <taxon>Bacilli</taxon>
        <taxon>Lactobacillales</taxon>
        <taxon>Lactobacillaceae</taxon>
        <taxon>Bombilactobacillus</taxon>
    </lineage>
</organism>
<dbReference type="PIRSF" id="PIRSF021439">
    <property type="entry name" value="DUF972"/>
    <property type="match status" value="1"/>
</dbReference>
<reference evidence="7" key="1">
    <citation type="journal article" date="2022" name="Int. J. Syst. Evol. Microbiol.">
        <title>Apilactobacillus apisilvae sp. nov., Nicolia spurrieriana gen. nov. sp. nov., Bombilactobacillus folatiphilus sp. nov. and Bombilactobacillus thymidiniphilus sp. nov., four new lactic acid bacterial isolates from stingless bees Tetragonula carbonaria and Austroplebeia australis.</title>
        <authorList>
            <person name="Oliphant S.A."/>
            <person name="Watson-Haigh N.S."/>
            <person name="Sumby K.M."/>
            <person name="Gardner J."/>
            <person name="Groom S."/>
            <person name="Jiranek V."/>
        </authorList>
    </citation>
    <scope>NUCLEOTIDE SEQUENCE</scope>
    <source>
        <strain evidence="7">SG4_D2</strain>
    </source>
</reference>
<dbReference type="Proteomes" id="UP000831495">
    <property type="component" value="Chromosome"/>
</dbReference>
<keyword evidence="8" id="KW-1185">Reference proteome</keyword>
<evidence type="ECO:0000256" key="3">
    <source>
        <dbReference type="ARBA" id="ARBA00022723"/>
    </source>
</evidence>
<evidence type="ECO:0000256" key="2">
    <source>
        <dbReference type="ARBA" id="ARBA00022705"/>
    </source>
</evidence>
<evidence type="ECO:0000313" key="7">
    <source>
        <dbReference type="EMBL" id="UQS82426.1"/>
    </source>
</evidence>
<protein>
    <submittedName>
        <fullName evidence="7">DNA replication initiation control protein YabA</fullName>
    </submittedName>
</protein>
<keyword evidence="3" id="KW-0479">Metal-binding</keyword>
<gene>
    <name evidence="7" type="ORF">MOO45_01695</name>
</gene>
<proteinExistence type="predicted"/>
<evidence type="ECO:0000256" key="1">
    <source>
        <dbReference type="ARBA" id="ARBA00022490"/>
    </source>
</evidence>
<keyword evidence="2" id="KW-0235">DNA replication</keyword>